<organism evidence="1 2">
    <name type="scientific">Marinobacterium lacunae</name>
    <dbReference type="NCBI Taxonomy" id="1232683"/>
    <lineage>
        <taxon>Bacteria</taxon>
        <taxon>Pseudomonadati</taxon>
        <taxon>Pseudomonadota</taxon>
        <taxon>Gammaproteobacteria</taxon>
        <taxon>Oceanospirillales</taxon>
        <taxon>Oceanospirillaceae</taxon>
        <taxon>Marinobacterium</taxon>
    </lineage>
</organism>
<protein>
    <submittedName>
        <fullName evidence="1">Uncharacterized protein</fullName>
    </submittedName>
</protein>
<accession>A0A081FWA0</accession>
<dbReference type="STRING" id="1232683.ADIMK_3277"/>
<reference evidence="1 2" key="1">
    <citation type="submission" date="2014-04" db="EMBL/GenBank/DDBJ databases">
        <title>Marinobacterium kochiensis sp. nov., isolated from sediment sample collected from Kochi backwaters in Kerala, India.</title>
        <authorList>
            <person name="Singh A."/>
            <person name="Pinnaka A.K."/>
        </authorList>
    </citation>
    <scope>NUCLEOTIDE SEQUENCE [LARGE SCALE GENOMIC DNA]</scope>
    <source>
        <strain evidence="1 2">AK27</strain>
    </source>
</reference>
<keyword evidence="2" id="KW-1185">Reference proteome</keyword>
<dbReference type="PATRIC" id="fig|1232683.4.peg.3227"/>
<proteinExistence type="predicted"/>
<dbReference type="RefSeq" id="WP_036190427.1">
    <property type="nucleotide sequence ID" value="NZ_JMQN01000047.1"/>
</dbReference>
<name>A0A081FWA0_9GAMM</name>
<evidence type="ECO:0000313" key="2">
    <source>
        <dbReference type="Proteomes" id="UP000028252"/>
    </source>
</evidence>
<comment type="caution">
    <text evidence="1">The sequence shown here is derived from an EMBL/GenBank/DDBJ whole genome shotgun (WGS) entry which is preliminary data.</text>
</comment>
<dbReference type="eggNOG" id="ENOG5031PPD">
    <property type="taxonomic scope" value="Bacteria"/>
</dbReference>
<dbReference type="EMBL" id="JMQN01000047">
    <property type="protein sequence ID" value="KEA62805.1"/>
    <property type="molecule type" value="Genomic_DNA"/>
</dbReference>
<evidence type="ECO:0000313" key="1">
    <source>
        <dbReference type="EMBL" id="KEA62805.1"/>
    </source>
</evidence>
<gene>
    <name evidence="1" type="ORF">ADIMK_3277</name>
</gene>
<dbReference type="Proteomes" id="UP000028252">
    <property type="component" value="Unassembled WGS sequence"/>
</dbReference>
<dbReference type="AlphaFoldDB" id="A0A081FWA0"/>
<dbReference type="OrthoDB" id="5735634at2"/>
<sequence>MKWLIIVFVIMSLIGSVMWVMPTPRQRFQAHLRLKARTLGLQVQLVTLKLPRMTGEMEGESISVPAYRLLRTNLSRAQKESWCSWQVCRGETLANTGLGQGWSWITGEGLLPGTVLEHVNAVLERLPDDVVALESTPIHMTAFWHESDEATLERLAGILKELVEVRV</sequence>